<dbReference type="OrthoDB" id="5962597at2759"/>
<feature type="signal peptide" evidence="1">
    <location>
        <begin position="1"/>
        <end position="19"/>
    </location>
</feature>
<protein>
    <submittedName>
        <fullName evidence="2">Uncharacterized protein</fullName>
    </submittedName>
</protein>
<evidence type="ECO:0000313" key="2">
    <source>
        <dbReference type="EMBL" id="EDO32401.1"/>
    </source>
</evidence>
<dbReference type="KEGG" id="nve:5503415"/>
<dbReference type="AlphaFoldDB" id="A7SV78"/>
<evidence type="ECO:0000256" key="1">
    <source>
        <dbReference type="SAM" id="SignalP"/>
    </source>
</evidence>
<dbReference type="InParanoid" id="A7SV78"/>
<feature type="chain" id="PRO_5002714675" evidence="1">
    <location>
        <begin position="20"/>
        <end position="165"/>
    </location>
</feature>
<keyword evidence="3" id="KW-1185">Reference proteome</keyword>
<evidence type="ECO:0000313" key="3">
    <source>
        <dbReference type="Proteomes" id="UP000001593"/>
    </source>
</evidence>
<proteinExistence type="predicted"/>
<sequence>MKISTFCLLLVLVLAVCEGRRPSKADVKPKLGKAELKPMSVSRNVTASTRTKNPKTSEDNLVVALNTTTPTKSTRMNRRIRHLVRRCCKLGAKGGEMGFDCNWDRFTALQYTNIVHRMKMKFQGRKPSRRIKRYVSHVVHSCIKPKSHGRSLKKVYQKCCEYSTK</sequence>
<gene>
    <name evidence="2" type="ORF">NEMVEDRAFT_v1g247602</name>
</gene>
<dbReference type="HOGENOM" id="CLU_1612778_0_0_1"/>
<name>A7SV78_NEMVE</name>
<organism evidence="2 3">
    <name type="scientific">Nematostella vectensis</name>
    <name type="common">Starlet sea anemone</name>
    <dbReference type="NCBI Taxonomy" id="45351"/>
    <lineage>
        <taxon>Eukaryota</taxon>
        <taxon>Metazoa</taxon>
        <taxon>Cnidaria</taxon>
        <taxon>Anthozoa</taxon>
        <taxon>Hexacorallia</taxon>
        <taxon>Actiniaria</taxon>
        <taxon>Edwardsiidae</taxon>
        <taxon>Nematostella</taxon>
    </lineage>
</organism>
<dbReference type="Proteomes" id="UP000001593">
    <property type="component" value="Unassembled WGS sequence"/>
</dbReference>
<reference evidence="2 3" key="1">
    <citation type="journal article" date="2007" name="Science">
        <title>Sea anemone genome reveals ancestral eumetazoan gene repertoire and genomic organization.</title>
        <authorList>
            <person name="Putnam N.H."/>
            <person name="Srivastava M."/>
            <person name="Hellsten U."/>
            <person name="Dirks B."/>
            <person name="Chapman J."/>
            <person name="Salamov A."/>
            <person name="Terry A."/>
            <person name="Shapiro H."/>
            <person name="Lindquist E."/>
            <person name="Kapitonov V.V."/>
            <person name="Jurka J."/>
            <person name="Genikhovich G."/>
            <person name="Grigoriev I.V."/>
            <person name="Lucas S.M."/>
            <person name="Steele R.E."/>
            <person name="Finnerty J.R."/>
            <person name="Technau U."/>
            <person name="Martindale M.Q."/>
            <person name="Rokhsar D.S."/>
        </authorList>
    </citation>
    <scope>NUCLEOTIDE SEQUENCE [LARGE SCALE GENOMIC DNA]</scope>
    <source>
        <strain evidence="3">CH2 X CH6</strain>
    </source>
</reference>
<accession>A7SV78</accession>
<keyword evidence="1" id="KW-0732">Signal</keyword>
<dbReference type="EMBL" id="DS469827">
    <property type="protein sequence ID" value="EDO32401.1"/>
    <property type="molecule type" value="Genomic_DNA"/>
</dbReference>